<protein>
    <submittedName>
        <fullName evidence="1">Uncharacterized protein</fullName>
    </submittedName>
</protein>
<proteinExistence type="predicted"/>
<organism evidence="1 2">
    <name type="scientific">Caerostris darwini</name>
    <dbReference type="NCBI Taxonomy" id="1538125"/>
    <lineage>
        <taxon>Eukaryota</taxon>
        <taxon>Metazoa</taxon>
        <taxon>Ecdysozoa</taxon>
        <taxon>Arthropoda</taxon>
        <taxon>Chelicerata</taxon>
        <taxon>Arachnida</taxon>
        <taxon>Araneae</taxon>
        <taxon>Araneomorphae</taxon>
        <taxon>Entelegynae</taxon>
        <taxon>Araneoidea</taxon>
        <taxon>Araneidae</taxon>
        <taxon>Caerostris</taxon>
    </lineage>
</organism>
<keyword evidence="2" id="KW-1185">Reference proteome</keyword>
<evidence type="ECO:0000313" key="2">
    <source>
        <dbReference type="Proteomes" id="UP001054837"/>
    </source>
</evidence>
<dbReference type="Proteomes" id="UP001054837">
    <property type="component" value="Unassembled WGS sequence"/>
</dbReference>
<accession>A0AAV4SEF2</accession>
<gene>
    <name evidence="1" type="ORF">CDAR_502191</name>
</gene>
<dbReference type="EMBL" id="BPLQ01007640">
    <property type="protein sequence ID" value="GIY31359.1"/>
    <property type="molecule type" value="Genomic_DNA"/>
</dbReference>
<sequence>MLSESNQDFISGQRKRFTSLQFTGSSVLRRHFRKQRIADILEKSRLSAGSFAAGFDVGSRNAGFRSNEIGASMGWILKLGGDPFKVFVWLSSYCYTAAYLYRRNCTSVFQKERRRRKTLTRATRSFSRSRYVPTGDATRTFGRGLCRTQEGIKAMAAKYSECKLLRRPNTFNSNSLLLLDVILFRKMTSLTNRKPDLRRVSGENFVCNGNLGLAL</sequence>
<dbReference type="AlphaFoldDB" id="A0AAV4SEF2"/>
<comment type="caution">
    <text evidence="1">The sequence shown here is derived from an EMBL/GenBank/DDBJ whole genome shotgun (WGS) entry which is preliminary data.</text>
</comment>
<name>A0AAV4SEF2_9ARAC</name>
<evidence type="ECO:0000313" key="1">
    <source>
        <dbReference type="EMBL" id="GIY31359.1"/>
    </source>
</evidence>
<reference evidence="1 2" key="1">
    <citation type="submission" date="2021-06" db="EMBL/GenBank/DDBJ databases">
        <title>Caerostris darwini draft genome.</title>
        <authorList>
            <person name="Kono N."/>
            <person name="Arakawa K."/>
        </authorList>
    </citation>
    <scope>NUCLEOTIDE SEQUENCE [LARGE SCALE GENOMIC DNA]</scope>
</reference>